<organism evidence="2 3">
    <name type="scientific">Chionoecetes opilio</name>
    <name type="common">Atlantic snow crab</name>
    <name type="synonym">Cancer opilio</name>
    <dbReference type="NCBI Taxonomy" id="41210"/>
    <lineage>
        <taxon>Eukaryota</taxon>
        <taxon>Metazoa</taxon>
        <taxon>Ecdysozoa</taxon>
        <taxon>Arthropoda</taxon>
        <taxon>Crustacea</taxon>
        <taxon>Multicrustacea</taxon>
        <taxon>Malacostraca</taxon>
        <taxon>Eumalacostraca</taxon>
        <taxon>Eucarida</taxon>
        <taxon>Decapoda</taxon>
        <taxon>Pleocyemata</taxon>
        <taxon>Brachyura</taxon>
        <taxon>Eubrachyura</taxon>
        <taxon>Majoidea</taxon>
        <taxon>Majidae</taxon>
        <taxon>Chionoecetes</taxon>
    </lineage>
</organism>
<evidence type="ECO:0000313" key="3">
    <source>
        <dbReference type="Proteomes" id="UP000770661"/>
    </source>
</evidence>
<accession>A0A8J4YFT5</accession>
<dbReference type="AlphaFoldDB" id="A0A8J4YFT5"/>
<comment type="caution">
    <text evidence="2">The sequence shown here is derived from an EMBL/GenBank/DDBJ whole genome shotgun (WGS) entry which is preliminary data.</text>
</comment>
<dbReference type="Proteomes" id="UP000770661">
    <property type="component" value="Unassembled WGS sequence"/>
</dbReference>
<gene>
    <name evidence="2" type="ORF">GWK47_043833</name>
</gene>
<proteinExistence type="predicted"/>
<dbReference type="OrthoDB" id="64340at2759"/>
<sequence length="219" mass="23696">MASDSFAWFEFLLNPTLLESHLNQSNPVCSGSGEILAKKFSIQLIKPQLKVITQVFQASSHWVLPYGIPQKREDPEDSEGTGVNPFLGSTRLQASPGTDMAAVTGGQSTQEGSDVEQPQKVKIFEIRRCDKYFIRGTATSHTSRNFTTSYACSVHKFFVEQKDSEGMTAGFPGGVGATAMRSVGRPPDLAENVGGGGPLIIGGGFLIYPDYSSIRLRLT</sequence>
<keyword evidence="3" id="KW-1185">Reference proteome</keyword>
<name>A0A8J4YFT5_CHIOP</name>
<feature type="region of interest" description="Disordered" evidence="1">
    <location>
        <begin position="97"/>
        <end position="117"/>
    </location>
</feature>
<evidence type="ECO:0000256" key="1">
    <source>
        <dbReference type="SAM" id="MobiDB-lite"/>
    </source>
</evidence>
<dbReference type="EMBL" id="JACEEZ010009043">
    <property type="protein sequence ID" value="KAG0722826.1"/>
    <property type="molecule type" value="Genomic_DNA"/>
</dbReference>
<protein>
    <submittedName>
        <fullName evidence="2">Uncharacterized protein</fullName>
    </submittedName>
</protein>
<reference evidence="2" key="1">
    <citation type="submission" date="2020-07" db="EMBL/GenBank/DDBJ databases">
        <title>The High-quality genome of the commercially important snow crab, Chionoecetes opilio.</title>
        <authorList>
            <person name="Jeong J.-H."/>
            <person name="Ryu S."/>
        </authorList>
    </citation>
    <scope>NUCLEOTIDE SEQUENCE</scope>
    <source>
        <strain evidence="2">MADBK_172401_WGS</strain>
        <tissue evidence="2">Digestive gland</tissue>
    </source>
</reference>
<evidence type="ECO:0000313" key="2">
    <source>
        <dbReference type="EMBL" id="KAG0722826.1"/>
    </source>
</evidence>